<dbReference type="InterPro" id="IPR001791">
    <property type="entry name" value="Laminin_G"/>
</dbReference>
<gene>
    <name evidence="2" type="ORF">DILT_LOCUS9</name>
</gene>
<name>A0A3P6NQT5_DIBLA</name>
<dbReference type="CDD" id="cd00110">
    <property type="entry name" value="LamG"/>
    <property type="match status" value="1"/>
</dbReference>
<evidence type="ECO:0000313" key="3">
    <source>
        <dbReference type="Proteomes" id="UP000281553"/>
    </source>
</evidence>
<keyword evidence="3" id="KW-1185">Reference proteome</keyword>
<accession>A0A3P6NQT5</accession>
<dbReference type="AlphaFoldDB" id="A0A3P6NQT5"/>
<feature type="domain" description="Laminin G" evidence="1">
    <location>
        <begin position="128"/>
        <end position="236"/>
    </location>
</feature>
<dbReference type="OrthoDB" id="6275838at2759"/>
<dbReference type="Proteomes" id="UP000281553">
    <property type="component" value="Unassembled WGS sequence"/>
</dbReference>
<reference evidence="2 3" key="1">
    <citation type="submission" date="2018-11" db="EMBL/GenBank/DDBJ databases">
        <authorList>
            <consortium name="Pathogen Informatics"/>
        </authorList>
    </citation>
    <scope>NUCLEOTIDE SEQUENCE [LARGE SCALE GENOMIC DNA]</scope>
</reference>
<dbReference type="InterPro" id="IPR013320">
    <property type="entry name" value="ConA-like_dom_sf"/>
</dbReference>
<sequence>MVIFAESIIFNPDYQPHHQLENQPGYDGCLATVSVSQTSPEHELDYVYDPVNPLRFVKTLLNVEAGCHLRGDVWEEDTDATCRPVATTVAFSESERGCAVLEFNPLRNTTKDAIAFGIQTKHREPKRSVLRLTYNMGSGIQVLQDSSIDLADGNFHVIRVVRTMSTAKLQIDSEDVLERHNPNANGTDFNEVHQLFIGCDPTTLKSRNSEAFPSWTKDSAQNRYFVGHLTGLTLNGISIGDILIGESVPGLYVKMSQALVIDPSFTPNLRQSSYLPANDMEAIQPIVSRSPSTRANPLVIAKPTCIEPEDYSKLANCKPSNPHGIVQPRWNLPPLEAKDNGRWNKEQYAIVLLIFLSQLI</sequence>
<dbReference type="SUPFAM" id="SSF49899">
    <property type="entry name" value="Concanavalin A-like lectins/glucanases"/>
    <property type="match status" value="1"/>
</dbReference>
<proteinExistence type="predicted"/>
<dbReference type="Pfam" id="PF02210">
    <property type="entry name" value="Laminin_G_2"/>
    <property type="match status" value="1"/>
</dbReference>
<organism evidence="2 3">
    <name type="scientific">Dibothriocephalus latus</name>
    <name type="common">Fish tapeworm</name>
    <name type="synonym">Diphyllobothrium latum</name>
    <dbReference type="NCBI Taxonomy" id="60516"/>
    <lineage>
        <taxon>Eukaryota</taxon>
        <taxon>Metazoa</taxon>
        <taxon>Spiralia</taxon>
        <taxon>Lophotrochozoa</taxon>
        <taxon>Platyhelminthes</taxon>
        <taxon>Cestoda</taxon>
        <taxon>Eucestoda</taxon>
        <taxon>Diphyllobothriidea</taxon>
        <taxon>Diphyllobothriidae</taxon>
        <taxon>Dibothriocephalus</taxon>
    </lineage>
</organism>
<dbReference type="Gene3D" id="2.60.120.200">
    <property type="match status" value="1"/>
</dbReference>
<dbReference type="EMBL" id="UYRU01000029">
    <property type="protein sequence ID" value="VDK29076.1"/>
    <property type="molecule type" value="Genomic_DNA"/>
</dbReference>
<protein>
    <recommendedName>
        <fullName evidence="1">Laminin G domain-containing protein</fullName>
    </recommendedName>
</protein>
<evidence type="ECO:0000313" key="2">
    <source>
        <dbReference type="EMBL" id="VDK29076.1"/>
    </source>
</evidence>
<evidence type="ECO:0000259" key="1">
    <source>
        <dbReference type="Pfam" id="PF02210"/>
    </source>
</evidence>